<name>A0A3N2GV77_9PSEU</name>
<dbReference type="Proteomes" id="UP000274843">
    <property type="component" value="Unassembled WGS sequence"/>
</dbReference>
<dbReference type="NCBIfam" id="TIGR03891">
    <property type="entry name" value="thiopep_ocin"/>
    <property type="match status" value="1"/>
</dbReference>
<accession>A0A3N2GV77</accession>
<dbReference type="GeneID" id="301844228"/>
<evidence type="ECO:0000313" key="3">
    <source>
        <dbReference type="EMBL" id="ROS40502.1"/>
    </source>
</evidence>
<protein>
    <submittedName>
        <fullName evidence="3">Thiopeptide-type bacteriocin biosynthesis protein</fullName>
    </submittedName>
</protein>
<keyword evidence="4" id="KW-1185">Reference proteome</keyword>
<evidence type="ECO:0000259" key="1">
    <source>
        <dbReference type="Pfam" id="PF04738"/>
    </source>
</evidence>
<dbReference type="InterPro" id="IPR023809">
    <property type="entry name" value="Thiopep_bacteriocin_synth_dom"/>
</dbReference>
<feature type="domain" description="Thiopeptide-type bacteriocin biosynthesis" evidence="2">
    <location>
        <begin position="707"/>
        <end position="937"/>
    </location>
</feature>
<comment type="caution">
    <text evidence="3">The sequence shown here is derived from an EMBL/GenBank/DDBJ whole genome shotgun (WGS) entry which is preliminary data.</text>
</comment>
<evidence type="ECO:0000313" key="4">
    <source>
        <dbReference type="Proteomes" id="UP000274843"/>
    </source>
</evidence>
<dbReference type="RefSeq" id="WP_123684047.1">
    <property type="nucleotide sequence ID" value="NZ_RKHY01000001.1"/>
</dbReference>
<dbReference type="Pfam" id="PF14028">
    <property type="entry name" value="Lant_dehydr_C"/>
    <property type="match status" value="1"/>
</dbReference>
<feature type="domain" description="Lantibiotic dehydratase N-terminal" evidence="1">
    <location>
        <begin position="30"/>
        <end position="645"/>
    </location>
</feature>
<evidence type="ECO:0000259" key="2">
    <source>
        <dbReference type="Pfam" id="PF14028"/>
    </source>
</evidence>
<gene>
    <name evidence="3" type="ORF">EDD35_2839</name>
</gene>
<dbReference type="EMBL" id="RKHY01000001">
    <property type="protein sequence ID" value="ROS40502.1"/>
    <property type="molecule type" value="Genomic_DNA"/>
</dbReference>
<dbReference type="AlphaFoldDB" id="A0A3N2GV77"/>
<dbReference type="InterPro" id="IPR006827">
    <property type="entry name" value="Lant_deHydtase_N"/>
</dbReference>
<reference evidence="3 4" key="1">
    <citation type="submission" date="2018-11" db="EMBL/GenBank/DDBJ databases">
        <title>Sequencing the genomes of 1000 actinobacteria strains.</title>
        <authorList>
            <person name="Klenk H.-P."/>
        </authorList>
    </citation>
    <scope>NUCLEOTIDE SEQUENCE [LARGE SCALE GENOMIC DNA]</scope>
    <source>
        <strain evidence="3 4">DSM 44348</strain>
    </source>
</reference>
<proteinExistence type="predicted"/>
<sequence length="950" mass="105214">MFTCAGPALLRAAVRPRTTGPIPPLEVLAADETLMEAVEAASPSLARDVLRVVRGEPVKDKVRRRSALALAKYHLRLTGRPTPFGLFAGVAPVRLGDQPELRIGRQHRPTSRTDAEWLDGVLRRLRTDPVVLPHTVLVANNVSVIRGDRLVLPERYEDAHRREASIRFTPLVRAVREMTRTPVPWPELVAQLCRRFRRTGFEGALRQLVEVGVLLTDLDPPPDCVDPLAHVLGRVPAGHPVHAELSAVRRELRAADAAVPDRRARRLAVVARMRALHDTDDVVQTDLRLDVSATLPAEVGAEAARAADVLWRLGSTAGPSWSDSYRERFLERYGSDRLVPVLELLDDTRGLGLPEFSQGPSRPGPRGLIEHLLAAVREGRDEIELDDELVESLAEDLPPRRPVSMELCAEVLAPSWDALCAGEFRLVVGENLGSPQAGSTIARFAHLMPELDDELTELVRDGAPAGAAQVACRPRTIRSANVASVPQRLPERIPVSCGPATADVPDLRLDQLAVGATQDELYVVDLASGRRVVPVSGSMLNPRSGHVPPVARFLLELGEQENPSCLPWRWGDLSTAPVLPRVRYGRTVLAPARWLPSREMLDPSSDWSDAVRRWRQRWDVPRRVQLTSSDNRIPIDLTDDGHLAVFRAELRKTPRLVVQEVLSQGDGWLDGHACEVVFQLFGERPAARPAPATRTRSEMLDLPGGDWLYAKLYAGNAAQRQILQSHLADLVAGVADWHFVRYADPDPHLRIRFAGKPDTLWTTLLPRLHEWVAGLCAQGLASRLVLDSYDPEVERYGGPDAIAAAERVFHADSLVALGMLEREPDEPAVALSVLDLVRHFGQPPEILDWLAASVPLDLRRSVPRDRRESLAAAIDATGRPSLDQPWRRRSRALGDYLEHLSPERHGRVALSLAHMHCNRVFGIDRAREQEVYALVHGALALRMDRGRHGR</sequence>
<organism evidence="3 4">
    <name type="scientific">Amycolatopsis thermoflava</name>
    <dbReference type="NCBI Taxonomy" id="84480"/>
    <lineage>
        <taxon>Bacteria</taxon>
        <taxon>Bacillati</taxon>
        <taxon>Actinomycetota</taxon>
        <taxon>Actinomycetes</taxon>
        <taxon>Pseudonocardiales</taxon>
        <taxon>Pseudonocardiaceae</taxon>
        <taxon>Amycolatopsis</taxon>
        <taxon>Amycolatopsis methanolica group</taxon>
    </lineage>
</organism>
<dbReference type="Pfam" id="PF04738">
    <property type="entry name" value="Lant_dehydr_N"/>
    <property type="match status" value="1"/>
</dbReference>